<name>A3NXQ7_BURP0</name>
<evidence type="ECO:0000313" key="1">
    <source>
        <dbReference type="EMBL" id="ABN90159.1"/>
    </source>
</evidence>
<dbReference type="AlphaFoldDB" id="A3NXQ7"/>
<organism evidence="1 2">
    <name type="scientific">Burkholderia pseudomallei (strain 1106a)</name>
    <dbReference type="NCBI Taxonomy" id="357348"/>
    <lineage>
        <taxon>Bacteria</taxon>
        <taxon>Pseudomonadati</taxon>
        <taxon>Pseudomonadota</taxon>
        <taxon>Betaproteobacteria</taxon>
        <taxon>Burkholderiales</taxon>
        <taxon>Burkholderiaceae</taxon>
        <taxon>Burkholderia</taxon>
        <taxon>pseudomallei group</taxon>
    </lineage>
</organism>
<proteinExistence type="predicted"/>
<reference evidence="1 2" key="1">
    <citation type="submission" date="2007-02" db="EMBL/GenBank/DDBJ databases">
        <authorList>
            <person name="DeShazer D."/>
            <person name="Woods D.E."/>
            <person name="Nierman W.C."/>
        </authorList>
    </citation>
    <scope>NUCLEOTIDE SEQUENCE [LARGE SCALE GENOMIC DNA]</scope>
    <source>
        <strain evidence="1 2">1106a</strain>
    </source>
</reference>
<dbReference type="KEGG" id="bpl:BURPS1106A_2883"/>
<evidence type="ECO:0000313" key="2">
    <source>
        <dbReference type="Proteomes" id="UP000006738"/>
    </source>
</evidence>
<protein>
    <submittedName>
        <fullName evidence="1">Uncharacterized protein</fullName>
    </submittedName>
</protein>
<dbReference type="EMBL" id="CP000572">
    <property type="protein sequence ID" value="ABN90159.1"/>
    <property type="molecule type" value="Genomic_DNA"/>
</dbReference>
<sequence>MLSGFRAIRGVACKRVCRTGQQMKRWVTVGENGELRTKAAGLYTDSLHVAASP</sequence>
<dbReference type="Proteomes" id="UP000006738">
    <property type="component" value="Chromosome I"/>
</dbReference>
<accession>A3NXQ7</accession>
<gene>
    <name evidence="1" type="ordered locus">BURPS1106A_2883</name>
</gene>
<dbReference type="HOGENOM" id="CLU_213703_0_0_4"/>